<accession>A0AAJ4RDE6</accession>
<evidence type="ECO:0000256" key="9">
    <source>
        <dbReference type="ARBA" id="ARBA00022989"/>
    </source>
</evidence>
<comment type="subcellular location">
    <subcellularLocation>
        <location evidence="1">Cell membrane</location>
        <topology evidence="1">Single-pass membrane protein</topology>
    </subcellularLocation>
</comment>
<dbReference type="GO" id="GO:0009061">
    <property type="term" value="P:anaerobic respiration"/>
    <property type="evidence" value="ECO:0007669"/>
    <property type="project" value="TreeGrafter"/>
</dbReference>
<comment type="similarity">
    <text evidence="2">Belongs to the NapC/NirT/NrfH family.</text>
</comment>
<evidence type="ECO:0000256" key="12">
    <source>
        <dbReference type="PIRNR" id="PIRNR000013"/>
    </source>
</evidence>
<evidence type="ECO:0000313" key="17">
    <source>
        <dbReference type="EMBL" id="ROR40608.1"/>
    </source>
</evidence>
<feature type="binding site" description="covalent" evidence="13">
    <location>
        <position position="123"/>
    </location>
    <ligand>
        <name>heme</name>
        <dbReference type="ChEBI" id="CHEBI:30413"/>
        <label>3</label>
    </ligand>
</feature>
<dbReference type="Proteomes" id="UP000298805">
    <property type="component" value="Chromosome"/>
</dbReference>
<keyword evidence="3 12" id="KW-0813">Transport</keyword>
<comment type="cofactor">
    <cofactor evidence="13">
        <name>heme</name>
        <dbReference type="ChEBI" id="CHEBI:30413"/>
    </cofactor>
    <text evidence="13">Binds 4 heme groups per subunit.</text>
</comment>
<evidence type="ECO:0000256" key="4">
    <source>
        <dbReference type="ARBA" id="ARBA00022475"/>
    </source>
</evidence>
<feature type="binding site" description="axial binding residue" evidence="14">
    <location>
        <position position="91"/>
    </location>
    <ligand>
        <name>heme</name>
        <dbReference type="ChEBI" id="CHEBI:30413"/>
        <label>1</label>
    </ligand>
    <ligandPart>
        <name>Fe</name>
        <dbReference type="ChEBI" id="CHEBI:18248"/>
    </ligandPart>
</feature>
<evidence type="ECO:0000256" key="14">
    <source>
        <dbReference type="PIRSR" id="PIRSR000013-2"/>
    </source>
</evidence>
<dbReference type="InterPro" id="IPR024717">
    <property type="entry name" value="NapC/NirT/NrfH"/>
</dbReference>
<dbReference type="Pfam" id="PF03264">
    <property type="entry name" value="Cytochrom_NNT"/>
    <property type="match status" value="1"/>
</dbReference>
<evidence type="ECO:0000256" key="11">
    <source>
        <dbReference type="ARBA" id="ARBA00023136"/>
    </source>
</evidence>
<evidence type="ECO:0000259" key="15">
    <source>
        <dbReference type="Pfam" id="PF03264"/>
    </source>
</evidence>
<evidence type="ECO:0000256" key="2">
    <source>
        <dbReference type="ARBA" id="ARBA00007395"/>
    </source>
</evidence>
<comment type="PTM">
    <text evidence="12">Binds 4 heme groups per subunit.</text>
</comment>
<keyword evidence="5 12" id="KW-0349">Heme</keyword>
<feature type="binding site" description="covalent" evidence="13">
    <location>
        <position position="70"/>
    </location>
    <ligand>
        <name>heme</name>
        <dbReference type="ChEBI" id="CHEBI:30413"/>
        <label>2</label>
    </ligand>
</feature>
<dbReference type="InterPro" id="IPR036280">
    <property type="entry name" value="Multihaem_cyt_sf"/>
</dbReference>
<evidence type="ECO:0000256" key="13">
    <source>
        <dbReference type="PIRSR" id="PIRSR000013-1"/>
    </source>
</evidence>
<keyword evidence="4" id="KW-1003">Cell membrane</keyword>
<reference evidence="19" key="1">
    <citation type="submission" date="2018-03" db="EMBL/GenBank/DDBJ databases">
        <title>A comparative analysis of the Nautiliaceae.</title>
        <authorList>
            <person name="Grosche A."/>
            <person name="Smedile F."/>
            <person name="Vetriani C."/>
        </authorList>
    </citation>
    <scope>NUCLEOTIDE SEQUENCE [LARGE SCALE GENOMIC DNA]</scope>
    <source>
        <strain evidence="19">TB6</strain>
    </source>
</reference>
<feature type="binding site" description="covalent" evidence="13">
    <location>
        <position position="36"/>
    </location>
    <ligand>
        <name>heme</name>
        <dbReference type="ChEBI" id="CHEBI:30413"/>
        <label>1</label>
    </ligand>
</feature>
<protein>
    <recommendedName>
        <fullName evidence="12">Cytochrome c-type protein</fullName>
    </recommendedName>
</protein>
<reference evidence="17 18" key="2">
    <citation type="submission" date="2018-11" db="EMBL/GenBank/DDBJ databases">
        <title>Genomic Encyclopedia of Type Strains, Phase IV (KMG-IV): sequencing the most valuable type-strain genomes for metagenomic binning, comparative biology and taxonomic classification.</title>
        <authorList>
            <person name="Goeker M."/>
        </authorList>
    </citation>
    <scope>NUCLEOTIDE SEQUENCE [LARGE SCALE GENOMIC DNA]</scope>
    <source>
        <strain evidence="17 18">DSM 27783</strain>
    </source>
</reference>
<dbReference type="InterPro" id="IPR005126">
    <property type="entry name" value="NapC/NirT_cyt_c_N"/>
</dbReference>
<dbReference type="EMBL" id="RJVK01000001">
    <property type="protein sequence ID" value="ROR40608.1"/>
    <property type="molecule type" value="Genomic_DNA"/>
</dbReference>
<dbReference type="Gene3D" id="1.10.3820.10">
    <property type="entry name" value="Di-heme elbow motif domain"/>
    <property type="match status" value="1"/>
</dbReference>
<gene>
    <name evidence="16" type="ORF">C6V80_06685</name>
    <name evidence="17" type="ORF">EDC58_0087</name>
</gene>
<evidence type="ECO:0000313" key="16">
    <source>
        <dbReference type="EMBL" id="QCI28663.1"/>
    </source>
</evidence>
<feature type="binding site" evidence="13">
    <location>
        <position position="91"/>
    </location>
    <ligand>
        <name>a menaquinol</name>
        <dbReference type="ChEBI" id="CHEBI:18151"/>
    </ligand>
</feature>
<keyword evidence="9" id="KW-1133">Transmembrane helix</keyword>
<evidence type="ECO:0000256" key="6">
    <source>
        <dbReference type="ARBA" id="ARBA00022692"/>
    </source>
</evidence>
<feature type="binding site" description="axial binding residue" evidence="14">
    <location>
        <position position="42"/>
    </location>
    <ligand>
        <name>heme</name>
        <dbReference type="ChEBI" id="CHEBI:30413"/>
        <label>1</label>
    </ligand>
    <ligandPart>
        <name>Fe</name>
        <dbReference type="ChEBI" id="CHEBI:18248"/>
    </ligandPart>
</feature>
<dbReference type="GO" id="GO:0019333">
    <property type="term" value="P:denitrification pathway"/>
    <property type="evidence" value="ECO:0007669"/>
    <property type="project" value="InterPro"/>
</dbReference>
<feature type="binding site" description="axial binding residue" evidence="14">
    <location>
        <position position="164"/>
    </location>
    <ligand>
        <name>heme</name>
        <dbReference type="ChEBI" id="CHEBI:30413"/>
        <label>4</label>
    </ligand>
    <ligandPart>
        <name>Fe</name>
        <dbReference type="ChEBI" id="CHEBI:18248"/>
    </ligandPart>
</feature>
<dbReference type="InterPro" id="IPR051174">
    <property type="entry name" value="Cytochrome_c-type_ET"/>
</dbReference>
<evidence type="ECO:0000256" key="1">
    <source>
        <dbReference type="ARBA" id="ARBA00004162"/>
    </source>
</evidence>
<dbReference type="PANTHER" id="PTHR30333:SF1">
    <property type="entry name" value="CYTOCHROME C-TYPE PROTEIN NAPC"/>
    <property type="match status" value="1"/>
</dbReference>
<keyword evidence="7 12" id="KW-0479">Metal-binding</keyword>
<dbReference type="PIRSF" id="PIRSF000013">
    <property type="entry name" value="4_hem_cytochrm_NapC"/>
    <property type="match status" value="1"/>
</dbReference>
<keyword evidence="11" id="KW-0472">Membrane</keyword>
<feature type="binding site" description="axial binding residue" evidence="14">
    <location>
        <position position="124"/>
    </location>
    <ligand>
        <name>heme</name>
        <dbReference type="ChEBI" id="CHEBI:30413"/>
        <label>3</label>
    </ligand>
    <ligandPart>
        <name>Fe</name>
        <dbReference type="ChEBI" id="CHEBI:18248"/>
    </ligandPart>
</feature>
<evidence type="ECO:0000313" key="19">
    <source>
        <dbReference type="Proteomes" id="UP000298805"/>
    </source>
</evidence>
<feature type="binding site" evidence="13">
    <location>
        <position position="67"/>
    </location>
    <ligand>
        <name>a menaquinol</name>
        <dbReference type="ChEBI" id="CHEBI:18151"/>
    </ligand>
</feature>
<evidence type="ECO:0000256" key="5">
    <source>
        <dbReference type="ARBA" id="ARBA00022617"/>
    </source>
</evidence>
<sequence length="186" mass="20437">MKKSTVGALIVGALIGLGISYVAAVAVDKTGTPAFCSSCHTMKPMVESFHYSVHGGNNPQGFAAHHCTDCHLPHNSLIGYLVAKGISGTRDALAQFGIIKRVDFKENFWEMKHYVYDSACLKCHHGIKEPEKAIGLADNVKELHQKYYWDAKKAGKDVSCVSCHNDYTMSHFAHPNLLETLSNESK</sequence>
<feature type="binding site" description="axial binding residue" evidence="14">
    <location>
        <position position="71"/>
    </location>
    <ligand>
        <name>heme</name>
        <dbReference type="ChEBI" id="CHEBI:30413"/>
        <label>2</label>
    </ligand>
    <ligandPart>
        <name>Fe</name>
        <dbReference type="ChEBI" id="CHEBI:18248"/>
    </ligandPart>
</feature>
<feature type="binding site" description="covalent" evidence="13">
    <location>
        <position position="160"/>
    </location>
    <ligand>
        <name>heme</name>
        <dbReference type="ChEBI" id="CHEBI:30413"/>
        <label>4</label>
    </ligand>
</feature>
<organism evidence="17 18">
    <name type="scientific">Caminibacter pacificus</name>
    <dbReference type="NCBI Taxonomy" id="1424653"/>
    <lineage>
        <taxon>Bacteria</taxon>
        <taxon>Pseudomonadati</taxon>
        <taxon>Campylobacterota</taxon>
        <taxon>Epsilonproteobacteria</taxon>
        <taxon>Nautiliales</taxon>
        <taxon>Nautiliaceae</taxon>
        <taxon>Caminibacter</taxon>
    </lineage>
</organism>
<dbReference type="RefSeq" id="WP_123351523.1">
    <property type="nucleotide sequence ID" value="NZ_CP027432.2"/>
</dbReference>
<feature type="binding site" evidence="13">
    <location>
        <position position="84"/>
    </location>
    <ligand>
        <name>a menaquinol</name>
        <dbReference type="ChEBI" id="CHEBI:18151"/>
    </ligand>
</feature>
<evidence type="ECO:0000256" key="3">
    <source>
        <dbReference type="ARBA" id="ARBA00022448"/>
    </source>
</evidence>
<keyword evidence="8 12" id="KW-0249">Electron transport</keyword>
<feature type="domain" description="NapC/NirT cytochrome c N-terminal" evidence="15">
    <location>
        <begin position="3"/>
        <end position="167"/>
    </location>
</feature>
<feature type="binding site" description="covalent" evidence="13">
    <location>
        <position position="163"/>
    </location>
    <ligand>
        <name>heme</name>
        <dbReference type="ChEBI" id="CHEBI:30413"/>
        <label>4</label>
    </ligand>
</feature>
<dbReference type="GO" id="GO:0020037">
    <property type="term" value="F:heme binding"/>
    <property type="evidence" value="ECO:0007669"/>
    <property type="project" value="InterPro"/>
</dbReference>
<proteinExistence type="inferred from homology"/>
<feature type="binding site" description="covalent" evidence="13">
    <location>
        <position position="120"/>
    </location>
    <ligand>
        <name>heme</name>
        <dbReference type="ChEBI" id="CHEBI:30413"/>
        <label>3</label>
    </ligand>
</feature>
<evidence type="ECO:0000256" key="7">
    <source>
        <dbReference type="ARBA" id="ARBA00022723"/>
    </source>
</evidence>
<feature type="binding site" description="covalent" evidence="13">
    <location>
        <position position="39"/>
    </location>
    <ligand>
        <name>heme</name>
        <dbReference type="ChEBI" id="CHEBI:30413"/>
        <label>1</label>
    </ligand>
</feature>
<reference evidence="16" key="3">
    <citation type="submission" date="2019-06" db="EMBL/GenBank/DDBJ databases">
        <title>A comparative analysis of the Nautiliaceae.</title>
        <authorList>
            <person name="Grosche A."/>
            <person name="Smedile F."/>
            <person name="Vetriani C."/>
        </authorList>
    </citation>
    <scope>NUCLEOTIDE SEQUENCE</scope>
    <source>
        <strain evidence="16">TB6</strain>
    </source>
</reference>
<dbReference type="InterPro" id="IPR038266">
    <property type="entry name" value="NapC/NirT_cytc_sf"/>
</dbReference>
<evidence type="ECO:0000256" key="8">
    <source>
        <dbReference type="ARBA" id="ARBA00022982"/>
    </source>
</evidence>
<name>A0AAJ4RDE6_9BACT</name>
<dbReference type="PANTHER" id="PTHR30333">
    <property type="entry name" value="CYTOCHROME C-TYPE PROTEIN"/>
    <property type="match status" value="1"/>
</dbReference>
<dbReference type="GO" id="GO:0046872">
    <property type="term" value="F:metal ion binding"/>
    <property type="evidence" value="ECO:0007669"/>
    <property type="project" value="UniProtKB-KW"/>
</dbReference>
<dbReference type="Proteomes" id="UP000272781">
    <property type="component" value="Unassembled WGS sequence"/>
</dbReference>
<dbReference type="EMBL" id="CP027432">
    <property type="protein sequence ID" value="QCI28663.1"/>
    <property type="molecule type" value="Genomic_DNA"/>
</dbReference>
<keyword evidence="6" id="KW-0812">Transmembrane</keyword>
<dbReference type="SUPFAM" id="SSF48695">
    <property type="entry name" value="Multiheme cytochromes"/>
    <property type="match status" value="1"/>
</dbReference>
<keyword evidence="19" id="KW-1185">Reference proteome</keyword>
<evidence type="ECO:0000256" key="10">
    <source>
        <dbReference type="ARBA" id="ARBA00023004"/>
    </source>
</evidence>
<dbReference type="GO" id="GO:0005886">
    <property type="term" value="C:plasma membrane"/>
    <property type="evidence" value="ECO:0007669"/>
    <property type="project" value="UniProtKB-SubCell"/>
</dbReference>
<dbReference type="GO" id="GO:0009055">
    <property type="term" value="F:electron transfer activity"/>
    <property type="evidence" value="ECO:0007669"/>
    <property type="project" value="TreeGrafter"/>
</dbReference>
<dbReference type="AlphaFoldDB" id="A0AAJ4RDE6"/>
<keyword evidence="10 12" id="KW-0408">Iron</keyword>
<evidence type="ECO:0000313" key="18">
    <source>
        <dbReference type="Proteomes" id="UP000272781"/>
    </source>
</evidence>